<protein>
    <submittedName>
        <fullName evidence="2">Uncharacterized protein</fullName>
    </submittedName>
</protein>
<dbReference type="EMBL" id="JAPQKQ010000002">
    <property type="protein sequence ID" value="KAJ5209158.1"/>
    <property type="molecule type" value="Genomic_DNA"/>
</dbReference>
<name>A0A9W9MX47_9EURO</name>
<evidence type="ECO:0000313" key="2">
    <source>
        <dbReference type="EMBL" id="KAJ5209158.1"/>
    </source>
</evidence>
<evidence type="ECO:0000256" key="1">
    <source>
        <dbReference type="SAM" id="MobiDB-lite"/>
    </source>
</evidence>
<dbReference type="AlphaFoldDB" id="A0A9W9MX47"/>
<feature type="compositionally biased region" description="Polar residues" evidence="1">
    <location>
        <begin position="199"/>
        <end position="224"/>
    </location>
</feature>
<sequence length="284" mass="31389">MGHPVVVWAHGIPFIPVYADYYAAVGSRLRKYLWLLTTKASHAKLKHEGWHLGEVVVSPKKLPSPTDTTFNVDFDTYDWSKFSPVPTFKCSTIRHILLFHGPSLTITRPTNIHGFHPSAGASRDDIANRPNDVDNTTWSNWTDAPYQNERTAPVESIQLQATNNPTATDQNTGANNPTIEQDTTDVAVNTTHHHPTSHLAVNTRESPSESPSVNGKDASSQGRSTPHAGLTLKRMVHRNRTETTVTATTPSVTHQAMTHLMESRASNTTETFPAFSPTTRLHDT</sequence>
<dbReference type="OrthoDB" id="4369244at2759"/>
<keyword evidence="3" id="KW-1185">Reference proteome</keyword>
<organism evidence="2 3">
    <name type="scientific">Penicillium cf. viridicatum</name>
    <dbReference type="NCBI Taxonomy" id="2972119"/>
    <lineage>
        <taxon>Eukaryota</taxon>
        <taxon>Fungi</taxon>
        <taxon>Dikarya</taxon>
        <taxon>Ascomycota</taxon>
        <taxon>Pezizomycotina</taxon>
        <taxon>Eurotiomycetes</taxon>
        <taxon>Eurotiomycetidae</taxon>
        <taxon>Eurotiales</taxon>
        <taxon>Aspergillaceae</taxon>
        <taxon>Penicillium</taxon>
    </lineage>
</organism>
<proteinExistence type="predicted"/>
<dbReference type="Proteomes" id="UP001150942">
    <property type="component" value="Unassembled WGS sequence"/>
</dbReference>
<accession>A0A9W9MX47</accession>
<reference evidence="2" key="1">
    <citation type="submission" date="2022-11" db="EMBL/GenBank/DDBJ databases">
        <authorList>
            <person name="Petersen C."/>
        </authorList>
    </citation>
    <scope>NUCLEOTIDE SEQUENCE</scope>
    <source>
        <strain evidence="2">IBT 20477</strain>
    </source>
</reference>
<comment type="caution">
    <text evidence="2">The sequence shown here is derived from an EMBL/GenBank/DDBJ whole genome shotgun (WGS) entry which is preliminary data.</text>
</comment>
<reference evidence="2" key="2">
    <citation type="journal article" date="2023" name="IMA Fungus">
        <title>Comparative genomic study of the Penicillium genus elucidates a diverse pangenome and 15 lateral gene transfer events.</title>
        <authorList>
            <person name="Petersen C."/>
            <person name="Sorensen T."/>
            <person name="Nielsen M.R."/>
            <person name="Sondergaard T.E."/>
            <person name="Sorensen J.L."/>
            <person name="Fitzpatrick D.A."/>
            <person name="Frisvad J.C."/>
            <person name="Nielsen K.L."/>
        </authorList>
    </citation>
    <scope>NUCLEOTIDE SEQUENCE</scope>
    <source>
        <strain evidence="2">IBT 20477</strain>
    </source>
</reference>
<gene>
    <name evidence="2" type="ORF">N7449_003537</name>
</gene>
<feature type="region of interest" description="Disordered" evidence="1">
    <location>
        <begin position="191"/>
        <end position="241"/>
    </location>
</feature>
<feature type="region of interest" description="Disordered" evidence="1">
    <location>
        <begin position="265"/>
        <end position="284"/>
    </location>
</feature>
<evidence type="ECO:0000313" key="3">
    <source>
        <dbReference type="Proteomes" id="UP001150942"/>
    </source>
</evidence>